<reference evidence="1 2" key="2">
    <citation type="journal article" date="2017" name="Front. Plant Sci.">
        <title>Gene Classification and Mining of Molecular Markers Useful in Red Clover (Trifolium pratense) Breeding.</title>
        <authorList>
            <person name="Istvanek J."/>
            <person name="Dluhosova J."/>
            <person name="Dluhos P."/>
            <person name="Patkova L."/>
            <person name="Nedelnik J."/>
            <person name="Repkova J."/>
        </authorList>
    </citation>
    <scope>NUCLEOTIDE SEQUENCE [LARGE SCALE GENOMIC DNA]</scope>
    <source>
        <strain evidence="2">cv. Tatra</strain>
        <tissue evidence="1">Young leaves</tissue>
    </source>
</reference>
<evidence type="ECO:0000313" key="1">
    <source>
        <dbReference type="EMBL" id="PNX56142.1"/>
    </source>
</evidence>
<proteinExistence type="predicted"/>
<evidence type="ECO:0000313" key="2">
    <source>
        <dbReference type="Proteomes" id="UP000236291"/>
    </source>
</evidence>
<sequence length="107" mass="11446">MVDHGGGGDLYVSSSWEKGHWKAQCSKLLKASRMNFKSPSSNVADIAPTMVGSNIGHIYSPGTTSQASDLVEQFQKFLSTQPRAMSASYEKGLTFPSSSGSIIQEAD</sequence>
<dbReference type="AlphaFoldDB" id="A0A2K3JQ30"/>
<accession>A0A2K3JQ30</accession>
<protein>
    <submittedName>
        <fullName evidence="1">Gag-pol polyprotein</fullName>
    </submittedName>
</protein>
<gene>
    <name evidence="1" type="ORF">L195_g049727</name>
</gene>
<dbReference type="EMBL" id="ASHM01073950">
    <property type="protein sequence ID" value="PNX56142.1"/>
    <property type="molecule type" value="Genomic_DNA"/>
</dbReference>
<reference evidence="1 2" key="1">
    <citation type="journal article" date="2014" name="Am. J. Bot.">
        <title>Genome assembly and annotation for red clover (Trifolium pratense; Fabaceae).</title>
        <authorList>
            <person name="Istvanek J."/>
            <person name="Jaros M."/>
            <person name="Krenek A."/>
            <person name="Repkova J."/>
        </authorList>
    </citation>
    <scope>NUCLEOTIDE SEQUENCE [LARGE SCALE GENOMIC DNA]</scope>
    <source>
        <strain evidence="2">cv. Tatra</strain>
        <tissue evidence="1">Young leaves</tissue>
    </source>
</reference>
<organism evidence="1 2">
    <name type="scientific">Trifolium pratense</name>
    <name type="common">Red clover</name>
    <dbReference type="NCBI Taxonomy" id="57577"/>
    <lineage>
        <taxon>Eukaryota</taxon>
        <taxon>Viridiplantae</taxon>
        <taxon>Streptophyta</taxon>
        <taxon>Embryophyta</taxon>
        <taxon>Tracheophyta</taxon>
        <taxon>Spermatophyta</taxon>
        <taxon>Magnoliopsida</taxon>
        <taxon>eudicotyledons</taxon>
        <taxon>Gunneridae</taxon>
        <taxon>Pentapetalae</taxon>
        <taxon>rosids</taxon>
        <taxon>fabids</taxon>
        <taxon>Fabales</taxon>
        <taxon>Fabaceae</taxon>
        <taxon>Papilionoideae</taxon>
        <taxon>50 kb inversion clade</taxon>
        <taxon>NPAAA clade</taxon>
        <taxon>Hologalegina</taxon>
        <taxon>IRL clade</taxon>
        <taxon>Trifolieae</taxon>
        <taxon>Trifolium</taxon>
    </lineage>
</organism>
<dbReference type="Proteomes" id="UP000236291">
    <property type="component" value="Unassembled WGS sequence"/>
</dbReference>
<name>A0A2K3JQ30_TRIPR</name>
<comment type="caution">
    <text evidence="1">The sequence shown here is derived from an EMBL/GenBank/DDBJ whole genome shotgun (WGS) entry which is preliminary data.</text>
</comment>